<dbReference type="Pfam" id="PF19047">
    <property type="entry name" value="HOOK_N"/>
    <property type="match status" value="1"/>
</dbReference>
<accession>A0A8T2NEH0</accession>
<evidence type="ECO:0000256" key="1">
    <source>
        <dbReference type="ARBA" id="ARBA00004496"/>
    </source>
</evidence>
<feature type="region of interest" description="Disordered" evidence="5">
    <location>
        <begin position="1235"/>
        <end position="1322"/>
    </location>
</feature>
<gene>
    <name evidence="7" type="ORF">JZ751_002429</name>
</gene>
<feature type="domain" description="HOOK N-terminal" evidence="6">
    <location>
        <begin position="10"/>
        <end position="71"/>
    </location>
</feature>
<feature type="region of interest" description="Disordered" evidence="5">
    <location>
        <begin position="1601"/>
        <end position="1642"/>
    </location>
</feature>
<dbReference type="GO" id="GO:0051959">
    <property type="term" value="F:dynein light intermediate chain binding"/>
    <property type="evidence" value="ECO:0007669"/>
    <property type="project" value="TreeGrafter"/>
</dbReference>
<dbReference type="PANTHER" id="PTHR18947">
    <property type="entry name" value="HOOK PROTEINS"/>
    <property type="match status" value="1"/>
</dbReference>
<keyword evidence="3 4" id="KW-0175">Coiled coil</keyword>
<reference evidence="7" key="1">
    <citation type="thesis" date="2021" institute="BYU ScholarsArchive" country="Provo, UT, USA">
        <title>Applications of and Algorithms for Genome Assembly and Genomic Analyses with an Emphasis on Marine Teleosts.</title>
        <authorList>
            <person name="Pickett B.D."/>
        </authorList>
    </citation>
    <scope>NUCLEOTIDE SEQUENCE</scope>
    <source>
        <strain evidence="7">HI-2016</strain>
    </source>
</reference>
<feature type="compositionally biased region" description="Low complexity" evidence="5">
    <location>
        <begin position="1694"/>
        <end position="1709"/>
    </location>
</feature>
<evidence type="ECO:0000256" key="4">
    <source>
        <dbReference type="SAM" id="Coils"/>
    </source>
</evidence>
<feature type="compositionally biased region" description="Polar residues" evidence="5">
    <location>
        <begin position="130"/>
        <end position="143"/>
    </location>
</feature>
<dbReference type="GO" id="GO:0008017">
    <property type="term" value="F:microtubule binding"/>
    <property type="evidence" value="ECO:0007669"/>
    <property type="project" value="TreeGrafter"/>
</dbReference>
<dbReference type="GO" id="GO:0005813">
    <property type="term" value="C:centrosome"/>
    <property type="evidence" value="ECO:0007669"/>
    <property type="project" value="TreeGrafter"/>
</dbReference>
<evidence type="ECO:0000313" key="7">
    <source>
        <dbReference type="EMBL" id="KAG9336082.1"/>
    </source>
</evidence>
<dbReference type="InterPro" id="IPR036872">
    <property type="entry name" value="CH_dom_sf"/>
</dbReference>
<dbReference type="EMBL" id="JAFBMS010000102">
    <property type="protein sequence ID" value="KAG9336082.1"/>
    <property type="molecule type" value="Genomic_DNA"/>
</dbReference>
<proteinExistence type="predicted"/>
<dbReference type="GO" id="GO:0031122">
    <property type="term" value="P:cytoplasmic microtubule organization"/>
    <property type="evidence" value="ECO:0007669"/>
    <property type="project" value="TreeGrafter"/>
</dbReference>
<feature type="region of interest" description="Disordered" evidence="5">
    <location>
        <begin position="425"/>
        <end position="459"/>
    </location>
</feature>
<feature type="region of interest" description="Disordered" evidence="5">
    <location>
        <begin position="1333"/>
        <end position="1352"/>
    </location>
</feature>
<feature type="compositionally biased region" description="Basic and acidic residues" evidence="5">
    <location>
        <begin position="425"/>
        <end position="443"/>
    </location>
</feature>
<dbReference type="GO" id="GO:0005737">
    <property type="term" value="C:cytoplasm"/>
    <property type="evidence" value="ECO:0007669"/>
    <property type="project" value="UniProtKB-SubCell"/>
</dbReference>
<feature type="region of interest" description="Disordered" evidence="5">
    <location>
        <begin position="1445"/>
        <end position="1473"/>
    </location>
</feature>
<feature type="region of interest" description="Disordered" evidence="5">
    <location>
        <begin position="1674"/>
        <end position="1951"/>
    </location>
</feature>
<feature type="region of interest" description="Disordered" evidence="5">
    <location>
        <begin position="130"/>
        <end position="154"/>
    </location>
</feature>
<feature type="compositionally biased region" description="Polar residues" evidence="5">
    <location>
        <begin position="1939"/>
        <end position="1950"/>
    </location>
</feature>
<feature type="compositionally biased region" description="Polar residues" evidence="5">
    <location>
        <begin position="1302"/>
        <end position="1311"/>
    </location>
</feature>
<feature type="coiled-coil region" evidence="4">
    <location>
        <begin position="219"/>
        <end position="278"/>
    </location>
</feature>
<evidence type="ECO:0000256" key="3">
    <source>
        <dbReference type="ARBA" id="ARBA00023054"/>
    </source>
</evidence>
<evidence type="ECO:0000256" key="5">
    <source>
        <dbReference type="SAM" id="MobiDB-lite"/>
    </source>
</evidence>
<feature type="region of interest" description="Disordered" evidence="5">
    <location>
        <begin position="692"/>
        <end position="713"/>
    </location>
</feature>
<name>A0A8T2NEH0_9TELE</name>
<organism evidence="7 8">
    <name type="scientific">Albula glossodonta</name>
    <name type="common">roundjaw bonefish</name>
    <dbReference type="NCBI Taxonomy" id="121402"/>
    <lineage>
        <taxon>Eukaryota</taxon>
        <taxon>Metazoa</taxon>
        <taxon>Chordata</taxon>
        <taxon>Craniata</taxon>
        <taxon>Vertebrata</taxon>
        <taxon>Euteleostomi</taxon>
        <taxon>Actinopterygii</taxon>
        <taxon>Neopterygii</taxon>
        <taxon>Teleostei</taxon>
        <taxon>Albuliformes</taxon>
        <taxon>Albulidae</taxon>
        <taxon>Albula</taxon>
    </lineage>
</organism>
<evidence type="ECO:0000313" key="8">
    <source>
        <dbReference type="Proteomes" id="UP000824540"/>
    </source>
</evidence>
<dbReference type="Gene3D" id="1.10.287.1490">
    <property type="match status" value="1"/>
</dbReference>
<feature type="region of interest" description="Disordered" evidence="5">
    <location>
        <begin position="1486"/>
        <end position="1513"/>
    </location>
</feature>
<keyword evidence="2" id="KW-0963">Cytoplasm</keyword>
<evidence type="ECO:0000256" key="2">
    <source>
        <dbReference type="ARBA" id="ARBA00022490"/>
    </source>
</evidence>
<evidence type="ECO:0000259" key="6">
    <source>
        <dbReference type="Pfam" id="PF19047"/>
    </source>
</evidence>
<feature type="compositionally biased region" description="Low complexity" evidence="5">
    <location>
        <begin position="1486"/>
        <end position="1499"/>
    </location>
</feature>
<keyword evidence="8" id="KW-1185">Reference proteome</keyword>
<comment type="subcellular location">
    <subcellularLocation>
        <location evidence="1">Cytoplasm</location>
    </subcellularLocation>
</comment>
<dbReference type="InterPro" id="IPR043936">
    <property type="entry name" value="HOOK_N"/>
</dbReference>
<dbReference type="Gene3D" id="1.10.418.10">
    <property type="entry name" value="Calponin-like domain"/>
    <property type="match status" value="1"/>
</dbReference>
<protein>
    <recommendedName>
        <fullName evidence="6">HOOK N-terminal domain-containing protein</fullName>
    </recommendedName>
</protein>
<feature type="non-terminal residue" evidence="7">
    <location>
        <position position="1"/>
    </location>
</feature>
<feature type="compositionally biased region" description="Low complexity" evidence="5">
    <location>
        <begin position="1849"/>
        <end position="1865"/>
    </location>
</feature>
<dbReference type="OrthoDB" id="10254988at2759"/>
<dbReference type="GO" id="GO:0030705">
    <property type="term" value="P:cytoskeleton-dependent intracellular transport"/>
    <property type="evidence" value="ECO:0007669"/>
    <property type="project" value="InterPro"/>
</dbReference>
<dbReference type="PANTHER" id="PTHR18947:SF31">
    <property type="entry name" value="PROTEIN DAPLE"/>
    <property type="match status" value="1"/>
</dbReference>
<dbReference type="SUPFAM" id="SSF116907">
    <property type="entry name" value="Hook domain"/>
    <property type="match status" value="1"/>
</dbReference>
<comment type="caution">
    <text evidence="7">The sequence shown here is derived from an EMBL/GenBank/DDBJ whole genome shotgun (WGS) entry which is preliminary data.</text>
</comment>
<dbReference type="Proteomes" id="UP000824540">
    <property type="component" value="Unassembled WGS sequence"/>
</dbReference>
<feature type="compositionally biased region" description="Basic and acidic residues" evidence="5">
    <location>
        <begin position="1240"/>
        <end position="1254"/>
    </location>
</feature>
<sequence>ENLQQLVVMNLPNVLTISKDPLSGKSMEEMHRLLLLMLGCAVQCERKEEFIEKIKLLDIETQAAIVTHIQEVTHNQENVLDLQWLEVADLPAEELDPLSRSMALHLRRLIDERDDCAEVIVELTQERDYLQSQQTPGPQQNCSPERPLNHGGPVSVLSKEERQHLAVELADSKARLRRSRQELPLPRPIKIHGHDGGRCTQLLAEARSARVYRDELDALRERAGRVDRLETELARCKERLHDLSGARGRCDKLHELEKENLQLRSKLHDVEMELLEENMMLEISQKQSMNESAHLGWELEQLAKSNDSGESQYTHTRTHTQCKVTMCKLDGFVSHTLNESALSRLLKLEKENQGLQSRVEELREASLSLDQAKLRTQELEKDNHHLNKKVEKLQKLLDQEKQATQDMGSLGEELLKDKQKLEKALETAQSDKDRQGQELEHLSQEVTSLRKRAQEDSEARVREVEAENRVLHQTISETGGRLAQAEAEARRTVKELERTLERVGELQTEVTRLEKGREQLQKQAANLQITRDRAEALERENASLEQDNRRLKKLADTAQNATLRLDALEEDRRQLDAENLELRRAVEQLRPAAAKLPQVEAAKAELDREREELVRVVEELRPLGKKVERLELSCGALDTENRRLQQCLEGGHAKAQGLEQELREAEAETQQLRREVEELRLAGRRLEGVEDERRSLQQELGQSEKERKQVEKEARRLRQQLEAKEAALDESAARVASLEKEGGALGKELGRLKEVAGKVKELEWENKELQKQATIDKRTLATLREELVSEKLKVQQQWNDLEKLNHELEKIGLNREKLLQEEHSFEDNKYKILESKIESTMKKTLQIREEKIQSLESRLEESSNLNKQLHADLTTTKRSLEALRQRQEEQEAHSNSARQAQLRPASEKGEREATAELLKLKDRLIDIEKNNAALQTEKQLHREQLRQLDTQNTQLNAQILALQRQATALQEHNTALHTQAAKLQVENSTLNSQSASLMAQNATLQSQVQTLEGEAETLEGRWEEARAGRESVLQDHERLLAVHERQAVEYEQLIAQHTTLKSTHRSLEQDHRTLENKYAVLLMQKTALEELEGKLRRERENLGEEIHKNGLILGENQSLRGEVERMTQTNEQLRQEHDRLQLQTKELKTSLNESQLDVNRWQARYDQLKEQHQGLDISLTKLDNHCEVGAGEHVDKLNTLRRQKEKLEEKIMDQYKFYDPAPKKRNHWVGAKALAKFMKPKKENSRERLRHTSDSSRPTSPTMDGPEGLSPPPPLPPRQARMDSLGSPHPLEESHSLPLAPTYTSKGTQGVNLGARGLLGPRPPVAAKRLQFLRSKSQEKLKSPRTPPARRSLSKRLRFWSSCDIVPVPSDAITQNSRCILEPLGSSDPVLCPPGRPHLDVVHLPAGLMTESGHGGMGAGPKAHCGKFFWLWLNPKGFLQAVLRSESNGPRGKDVTRTPGGSSETTNGYEELPARRRAAELGVPAYSTPTVPASATSTPGHTPNSISRHSHRLKVSEREINTQIRQTLNILTAPQKDFLNDKRACSVPAGLNSDEDLRLQSPDAAFRSGVHGNAGYRLSSAEVSRSGNSLERLDALVLGHGPRDSLLSHPGGPSRASPLPSDTPPQRSGPRPGRHRPSSPGSEMVTLEQFLQESNTLSPPTVQTSSREDLTDYFNKVGEWPGSGRPTPQRDGAKTPTSYVTPTVKTTPPGGDSWVTKPGQSVKPSIRLPEAVTPTCNSQTLPNRPGSGGRAAPHHPGGPRGSKGSLSRTFSLASADLLRSNGPDSYRQEGGSAWPAGDEGRGDSVVRRAGAAPRERPQSAILAGSLPHQAGDSAPCRLSFVPPKEEHLAPPQHHSSSLSLSSSPASRERYGGRRPGAPRDTPPQHRGEVAMVTPVRAVPALRQEEKKELAEAPQADSPLDKKWEGGGSNCGTEDHPKSTPASPDPNNDPQTVWYEYGCV</sequence>
<feature type="region of interest" description="Disordered" evidence="5">
    <location>
        <begin position="884"/>
        <end position="912"/>
    </location>
</feature>
<feature type="compositionally biased region" description="Polar residues" evidence="5">
    <location>
        <begin position="1459"/>
        <end position="1468"/>
    </location>
</feature>